<reference evidence="3" key="1">
    <citation type="journal article" date="2019" name="Int. J. Syst. Evol. Microbiol.">
        <title>The Global Catalogue of Microorganisms (GCM) 10K type strain sequencing project: providing services to taxonomists for standard genome sequencing and annotation.</title>
        <authorList>
            <consortium name="The Broad Institute Genomics Platform"/>
            <consortium name="The Broad Institute Genome Sequencing Center for Infectious Disease"/>
            <person name="Wu L."/>
            <person name="Ma J."/>
        </authorList>
    </citation>
    <scope>NUCLEOTIDE SEQUENCE [LARGE SCALE GENOMIC DNA]</scope>
    <source>
        <strain evidence="3">JCM 17975</strain>
    </source>
</reference>
<keyword evidence="3" id="KW-1185">Reference proteome</keyword>
<keyword evidence="1" id="KW-0732">Signal</keyword>
<protein>
    <submittedName>
        <fullName evidence="2">ATP/GTP-binding protein</fullName>
    </submittedName>
</protein>
<comment type="caution">
    <text evidence="2">The sequence shown here is derived from an EMBL/GenBank/DDBJ whole genome shotgun (WGS) entry which is preliminary data.</text>
</comment>
<evidence type="ECO:0000256" key="1">
    <source>
        <dbReference type="SAM" id="SignalP"/>
    </source>
</evidence>
<sequence>MRALASLAVTVLIALALAPAAAAVPAEAFRSAPVAMDDCSGSGVHAGTDNSLGIVAEDCGGTETTPASSGSSGDGKKIDCPKVNGKTTCKFASGTWSGACFAGVIDTEPDSGHPAWKGHDDGVIVLCRSLACAERLDQNDEAHCFPGEETAYWAPVPPGTDVDFEALAQRAVESMGIEPITIGIVPEDKPDRVGIVGMPVWMWVQEPGPTTYGPGDGEATAGDVTVTATARVVRIVYDMGDGTTVTCNSPGTPYEDRYGITESPDCGHQYTKQGDPYTVTATSYWVADWQGPGDIGGTIELERTTETQVVVGEAQVITQ</sequence>
<dbReference type="EMBL" id="BAABHM010000036">
    <property type="protein sequence ID" value="GAA4723604.1"/>
    <property type="molecule type" value="Genomic_DNA"/>
</dbReference>
<organism evidence="2 3">
    <name type="scientific">Promicromonospora umidemergens</name>
    <dbReference type="NCBI Taxonomy" id="629679"/>
    <lineage>
        <taxon>Bacteria</taxon>
        <taxon>Bacillati</taxon>
        <taxon>Actinomycetota</taxon>
        <taxon>Actinomycetes</taxon>
        <taxon>Micrococcales</taxon>
        <taxon>Promicromonosporaceae</taxon>
        <taxon>Promicromonospora</taxon>
    </lineage>
</organism>
<feature type="chain" id="PRO_5045434509" evidence="1">
    <location>
        <begin position="23"/>
        <end position="319"/>
    </location>
</feature>
<evidence type="ECO:0000313" key="2">
    <source>
        <dbReference type="EMBL" id="GAA4723604.1"/>
    </source>
</evidence>
<name>A0ABP8Y7L9_9MICO</name>
<evidence type="ECO:0000313" key="3">
    <source>
        <dbReference type="Proteomes" id="UP001500843"/>
    </source>
</evidence>
<dbReference type="Proteomes" id="UP001500843">
    <property type="component" value="Unassembled WGS sequence"/>
</dbReference>
<accession>A0ABP8Y7L9</accession>
<feature type="signal peptide" evidence="1">
    <location>
        <begin position="1"/>
        <end position="22"/>
    </location>
</feature>
<proteinExistence type="predicted"/>
<gene>
    <name evidence="2" type="ORF">GCM10023198_55610</name>
</gene>